<evidence type="ECO:0000313" key="5">
    <source>
        <dbReference type="Proteomes" id="UP000182569"/>
    </source>
</evidence>
<proteinExistence type="predicted"/>
<dbReference type="InterPro" id="IPR050817">
    <property type="entry name" value="DjlA_DnaK_co-chaperone"/>
</dbReference>
<dbReference type="PRINTS" id="PR00625">
    <property type="entry name" value="JDOMAIN"/>
</dbReference>
<dbReference type="InterPro" id="IPR001623">
    <property type="entry name" value="DnaJ_domain"/>
</dbReference>
<dbReference type="Gene3D" id="1.10.287.110">
    <property type="entry name" value="DnaJ domain"/>
    <property type="match status" value="1"/>
</dbReference>
<keyword evidence="5" id="KW-1185">Reference proteome</keyword>
<reference evidence="5" key="1">
    <citation type="journal article" date="2016" name="Front. Microbiol.">
        <title>Complete Genome Sequence of Clostridium estertheticum DSM 8809, a Microbe Identified in Spoiled Vacuum Packed Beef.</title>
        <authorList>
            <person name="Yu Z."/>
            <person name="Gunn L."/>
            <person name="Brennan E."/>
            <person name="Reid R."/>
            <person name="Wall P.G."/>
            <person name="Gaora O.P."/>
            <person name="Hurley D."/>
            <person name="Bolton D."/>
            <person name="Fanning S."/>
        </authorList>
    </citation>
    <scope>NUCLEOTIDE SEQUENCE [LARGE SCALE GENOMIC DNA]</scope>
    <source>
        <strain evidence="5">DSM 8809</strain>
    </source>
</reference>
<dbReference type="Pfam" id="PF00226">
    <property type="entry name" value="DnaJ"/>
    <property type="match status" value="1"/>
</dbReference>
<dbReference type="PANTHER" id="PTHR24074">
    <property type="entry name" value="CO-CHAPERONE PROTEIN DJLA"/>
    <property type="match status" value="1"/>
</dbReference>
<dbReference type="GO" id="GO:0006260">
    <property type="term" value="P:DNA replication"/>
    <property type="evidence" value="ECO:0007669"/>
    <property type="project" value="UniProtKB-KW"/>
</dbReference>
<evidence type="ECO:0000259" key="3">
    <source>
        <dbReference type="PROSITE" id="PS50076"/>
    </source>
</evidence>
<dbReference type="AlphaFoldDB" id="A0A1J0GL95"/>
<feature type="compositionally biased region" description="Low complexity" evidence="2">
    <location>
        <begin position="62"/>
        <end position="90"/>
    </location>
</feature>
<dbReference type="Proteomes" id="UP000182569">
    <property type="component" value="Chromosome"/>
</dbReference>
<dbReference type="EMBL" id="CP015756">
    <property type="protein sequence ID" value="APC42109.1"/>
    <property type="molecule type" value="Genomic_DNA"/>
</dbReference>
<dbReference type="InterPro" id="IPR036869">
    <property type="entry name" value="J_dom_sf"/>
</dbReference>
<evidence type="ECO:0000256" key="1">
    <source>
        <dbReference type="ARBA" id="ARBA00022705"/>
    </source>
</evidence>
<dbReference type="CDD" id="cd06257">
    <property type="entry name" value="DnaJ"/>
    <property type="match status" value="1"/>
</dbReference>
<dbReference type="SMART" id="SM00271">
    <property type="entry name" value="DnaJ"/>
    <property type="match status" value="1"/>
</dbReference>
<evidence type="ECO:0000256" key="2">
    <source>
        <dbReference type="SAM" id="MobiDB-lite"/>
    </source>
</evidence>
<accession>A0A1J0GL95</accession>
<protein>
    <submittedName>
        <fullName evidence="4">Molecular chaperone DnaJ</fullName>
    </submittedName>
</protein>
<gene>
    <name evidence="4" type="ORF">A7L45_19635</name>
</gene>
<name>A0A1J0GL95_9CLOT</name>
<dbReference type="KEGG" id="ceu:A7L45_19635"/>
<feature type="region of interest" description="Disordered" evidence="2">
    <location>
        <begin position="58"/>
        <end position="90"/>
    </location>
</feature>
<dbReference type="PROSITE" id="PS50076">
    <property type="entry name" value="DNAJ_2"/>
    <property type="match status" value="1"/>
</dbReference>
<dbReference type="OrthoDB" id="9779889at2"/>
<organism evidence="4 5">
    <name type="scientific">Clostridium estertheticum subsp. estertheticum</name>
    <dbReference type="NCBI Taxonomy" id="1552"/>
    <lineage>
        <taxon>Bacteria</taxon>
        <taxon>Bacillati</taxon>
        <taxon>Bacillota</taxon>
        <taxon>Clostridia</taxon>
        <taxon>Eubacteriales</taxon>
        <taxon>Clostridiaceae</taxon>
        <taxon>Clostridium</taxon>
    </lineage>
</organism>
<dbReference type="SUPFAM" id="SSF46565">
    <property type="entry name" value="Chaperone J-domain"/>
    <property type="match status" value="1"/>
</dbReference>
<sequence length="210" mass="23627">MANPYEVLGVKEGTSKEDIKKAYRELAKKYHPDQYGDNPLKDLAEVKMRELNEAYDTLMKGNGSSNNNSSSNNYSSSNNGSSSNNDYNNNNIYQSIRMDINSGNLPSAEQKLGSMNTKTAEWNFLMGTVHLKKGWHDSAYTFINRACTQEPNNVEYRQSFNQLNNQSSNYRNNYYGRTNNNSGGMGNMCLNLWCADTICECFGGDLISCC</sequence>
<dbReference type="RefSeq" id="WP_071614400.1">
    <property type="nucleotide sequence ID" value="NZ_CP015756.1"/>
</dbReference>
<keyword evidence="1" id="KW-0235">DNA replication</keyword>
<evidence type="ECO:0000313" key="4">
    <source>
        <dbReference type="EMBL" id="APC42109.1"/>
    </source>
</evidence>
<feature type="domain" description="J" evidence="3">
    <location>
        <begin position="3"/>
        <end position="75"/>
    </location>
</feature>
<dbReference type="STRING" id="1552.A7L45_19635"/>